<dbReference type="Gene3D" id="3.30.70.1440">
    <property type="entry name" value="Multidrug efflux transporter AcrB pore domain"/>
    <property type="match status" value="1"/>
</dbReference>
<keyword evidence="2" id="KW-0812">Transmembrane</keyword>
<comment type="caution">
    <text evidence="3">The sequence shown here is derived from an EMBL/GenBank/DDBJ whole genome shotgun (WGS) entry which is preliminary data.</text>
</comment>
<keyword evidence="2" id="KW-0472">Membrane</keyword>
<feature type="transmembrane region" description="Helical" evidence="2">
    <location>
        <begin position="548"/>
        <end position="578"/>
    </location>
</feature>
<dbReference type="SUPFAM" id="SSF82866">
    <property type="entry name" value="Multidrug efflux transporter AcrB transmembrane domain"/>
    <property type="match status" value="2"/>
</dbReference>
<feature type="region of interest" description="Disordered" evidence="1">
    <location>
        <begin position="585"/>
        <end position="609"/>
    </location>
</feature>
<organism evidence="3 4">
    <name type="scientific">Candidatus Anaerotruncus excrementipullorum</name>
    <dbReference type="NCBI Taxonomy" id="2838465"/>
    <lineage>
        <taxon>Bacteria</taxon>
        <taxon>Bacillati</taxon>
        <taxon>Bacillota</taxon>
        <taxon>Clostridia</taxon>
        <taxon>Eubacteriales</taxon>
        <taxon>Oscillospiraceae</taxon>
        <taxon>Anaerotruncus</taxon>
    </lineage>
</organism>
<evidence type="ECO:0000256" key="1">
    <source>
        <dbReference type="SAM" id="MobiDB-lite"/>
    </source>
</evidence>
<dbReference type="Gene3D" id="3.30.70.1430">
    <property type="entry name" value="Multidrug efflux transporter AcrB pore domain"/>
    <property type="match status" value="1"/>
</dbReference>
<feature type="transmembrane region" description="Helical" evidence="2">
    <location>
        <begin position="474"/>
        <end position="497"/>
    </location>
</feature>
<feature type="compositionally biased region" description="Basic and acidic residues" evidence="1">
    <location>
        <begin position="585"/>
        <end position="601"/>
    </location>
</feature>
<dbReference type="PRINTS" id="PR00702">
    <property type="entry name" value="ACRIFLAVINRP"/>
</dbReference>
<dbReference type="InterPro" id="IPR027463">
    <property type="entry name" value="AcrB_DN_DC_subdom"/>
</dbReference>
<dbReference type="InterPro" id="IPR001036">
    <property type="entry name" value="Acrflvin-R"/>
</dbReference>
<name>A0A9D2B6A6_9FIRM</name>
<dbReference type="SUPFAM" id="SSF82693">
    <property type="entry name" value="Multidrug efflux transporter AcrB pore domain, PN1, PN2, PC1 and PC2 subdomains"/>
    <property type="match status" value="1"/>
</dbReference>
<dbReference type="GO" id="GO:0005886">
    <property type="term" value="C:plasma membrane"/>
    <property type="evidence" value="ECO:0007669"/>
    <property type="project" value="TreeGrafter"/>
</dbReference>
<sequence length="609" mass="66133">ALEGTQIVTSSVVASTITTIVVFLPISLMEGMSGQLFKQLGFTIVFGLCASLVSALSLVPLLFYRLTPREKEGWPVSKYLLRIEDAYGRFLKKTFHHKGLVVLVSVGLLVFSFAMMPFIHMELMPDVDQGMVSIEVDTKPGLKLEELDKTLRSLEELVSASPDVDRYSVSGGGGSMFSTSTAGSSLTVYLKEDREKSTDEWVDIWREQTADYRNCDVSVSAQSMMSSYTGGGNAQVNLQGNDLNVLREASRQVEDLMHQHPDIVRVSSSLTSGNPQAEVVVDPIKATAAGLTPAQVVSSVYGVLSGTTPDTLRMDGHEYDITVEFPEGSYETVADLSGLMISAPSGRQIPLLDVASIEYSNAPQSIDRKNNQYVVTITGQPTTAAQLTAAAEINQQVAQMELPAGVSITQNEITESMNEEFSALFGALAVAVWLVFMVMAIQFESMRFSIIVMICIPFSLVGSLLLMLTSQVTLSMVSILGFLMLVGTVVNNGILFIDTANQYRSSMDAETALVYAGKSRLRPILMTTLTTVLSMIPMGLGIGDGAEIMQGMAVVIIGGLTASTILTLLLLPTFYLLFRGKPHKEYESPEDKEAKKPKPELTQEELITQ</sequence>
<dbReference type="SUPFAM" id="SSF82714">
    <property type="entry name" value="Multidrug efflux transporter AcrB TolC docking domain, DN and DC subdomains"/>
    <property type="match status" value="1"/>
</dbReference>
<evidence type="ECO:0000313" key="3">
    <source>
        <dbReference type="EMBL" id="HIX64900.1"/>
    </source>
</evidence>
<dbReference type="PANTHER" id="PTHR32063">
    <property type="match status" value="1"/>
</dbReference>
<feature type="transmembrane region" description="Helical" evidence="2">
    <location>
        <begin position="99"/>
        <end position="119"/>
    </location>
</feature>
<feature type="non-terminal residue" evidence="3">
    <location>
        <position position="1"/>
    </location>
</feature>
<dbReference type="PANTHER" id="PTHR32063:SF0">
    <property type="entry name" value="SWARMING MOTILITY PROTEIN SWRC"/>
    <property type="match status" value="1"/>
</dbReference>
<accession>A0A9D2B6A6</accession>
<feature type="transmembrane region" description="Helical" evidence="2">
    <location>
        <begin position="524"/>
        <end position="542"/>
    </location>
</feature>
<dbReference type="AlphaFoldDB" id="A0A9D2B6A6"/>
<protein>
    <submittedName>
        <fullName evidence="3">Efflux RND transporter permease subunit</fullName>
    </submittedName>
</protein>
<proteinExistence type="predicted"/>
<feature type="transmembrane region" description="Helical" evidence="2">
    <location>
        <begin position="421"/>
        <end position="441"/>
    </location>
</feature>
<keyword evidence="2" id="KW-1133">Transmembrane helix</keyword>
<dbReference type="EMBL" id="DXES01000033">
    <property type="protein sequence ID" value="HIX64900.1"/>
    <property type="molecule type" value="Genomic_DNA"/>
</dbReference>
<dbReference type="GO" id="GO:0042910">
    <property type="term" value="F:xenobiotic transmembrane transporter activity"/>
    <property type="evidence" value="ECO:0007669"/>
    <property type="project" value="TreeGrafter"/>
</dbReference>
<dbReference type="Pfam" id="PF00873">
    <property type="entry name" value="ACR_tran"/>
    <property type="match status" value="1"/>
</dbReference>
<feature type="transmembrane region" description="Helical" evidence="2">
    <location>
        <begin position="448"/>
        <end position="468"/>
    </location>
</feature>
<dbReference type="Gene3D" id="3.30.2090.10">
    <property type="entry name" value="Multidrug efflux transporter AcrB TolC docking domain, DN and DC subdomains"/>
    <property type="match status" value="1"/>
</dbReference>
<reference evidence="3" key="2">
    <citation type="submission" date="2021-04" db="EMBL/GenBank/DDBJ databases">
        <authorList>
            <person name="Gilroy R."/>
        </authorList>
    </citation>
    <scope>NUCLEOTIDE SEQUENCE</scope>
    <source>
        <strain evidence="3">CHK188-5543</strain>
    </source>
</reference>
<dbReference type="Gene3D" id="1.20.1640.10">
    <property type="entry name" value="Multidrug efflux transporter AcrB transmembrane domain"/>
    <property type="match status" value="2"/>
</dbReference>
<gene>
    <name evidence="3" type="ORF">H9736_01485</name>
</gene>
<evidence type="ECO:0000256" key="2">
    <source>
        <dbReference type="SAM" id="Phobius"/>
    </source>
</evidence>
<feature type="transmembrane region" description="Helical" evidence="2">
    <location>
        <begin position="7"/>
        <end position="28"/>
    </location>
</feature>
<feature type="transmembrane region" description="Helical" evidence="2">
    <location>
        <begin position="40"/>
        <end position="64"/>
    </location>
</feature>
<reference evidence="3" key="1">
    <citation type="journal article" date="2021" name="PeerJ">
        <title>Extensive microbial diversity within the chicken gut microbiome revealed by metagenomics and culture.</title>
        <authorList>
            <person name="Gilroy R."/>
            <person name="Ravi A."/>
            <person name="Getino M."/>
            <person name="Pursley I."/>
            <person name="Horton D.L."/>
            <person name="Alikhan N.F."/>
            <person name="Baker D."/>
            <person name="Gharbi K."/>
            <person name="Hall N."/>
            <person name="Watson M."/>
            <person name="Adriaenssens E.M."/>
            <person name="Foster-Nyarko E."/>
            <person name="Jarju S."/>
            <person name="Secka A."/>
            <person name="Antonio M."/>
            <person name="Oren A."/>
            <person name="Chaudhuri R.R."/>
            <person name="La Ragione R."/>
            <person name="Hildebrand F."/>
            <person name="Pallen M.J."/>
        </authorList>
    </citation>
    <scope>NUCLEOTIDE SEQUENCE</scope>
    <source>
        <strain evidence="3">CHK188-5543</strain>
    </source>
</reference>
<dbReference type="Proteomes" id="UP000886800">
    <property type="component" value="Unassembled WGS sequence"/>
</dbReference>
<evidence type="ECO:0000313" key="4">
    <source>
        <dbReference type="Proteomes" id="UP000886800"/>
    </source>
</evidence>